<evidence type="ECO:0000313" key="2">
    <source>
        <dbReference type="Proteomes" id="UP000824469"/>
    </source>
</evidence>
<feature type="non-terminal residue" evidence="1">
    <location>
        <position position="103"/>
    </location>
</feature>
<proteinExistence type="predicted"/>
<dbReference type="EMBL" id="JAHRHJ020000010">
    <property type="protein sequence ID" value="KAH9298527.1"/>
    <property type="molecule type" value="Genomic_DNA"/>
</dbReference>
<sequence>MMDTQEELSFMSEACEDSCIDEIEYEWSSEGEEEPKREVKKNVVKSIQRKFLDTNVMIQSDFLCIKGILAKKSMMDEISIKDSKIEEQKRMHLEAFKHEGMQQ</sequence>
<reference evidence="1 2" key="1">
    <citation type="journal article" date="2021" name="Nat. Plants">
        <title>The Taxus genome provides insights into paclitaxel biosynthesis.</title>
        <authorList>
            <person name="Xiong X."/>
            <person name="Gou J."/>
            <person name="Liao Q."/>
            <person name="Li Y."/>
            <person name="Zhou Q."/>
            <person name="Bi G."/>
            <person name="Li C."/>
            <person name="Du R."/>
            <person name="Wang X."/>
            <person name="Sun T."/>
            <person name="Guo L."/>
            <person name="Liang H."/>
            <person name="Lu P."/>
            <person name="Wu Y."/>
            <person name="Zhang Z."/>
            <person name="Ro D.K."/>
            <person name="Shang Y."/>
            <person name="Huang S."/>
            <person name="Yan J."/>
        </authorList>
    </citation>
    <scope>NUCLEOTIDE SEQUENCE [LARGE SCALE GENOMIC DNA]</scope>
    <source>
        <strain evidence="1">Ta-2019</strain>
    </source>
</reference>
<evidence type="ECO:0000313" key="1">
    <source>
        <dbReference type="EMBL" id="KAH9298527.1"/>
    </source>
</evidence>
<name>A0AA38FE88_TAXCH</name>
<dbReference type="AlphaFoldDB" id="A0AA38FE88"/>
<keyword evidence="2" id="KW-1185">Reference proteome</keyword>
<dbReference type="Proteomes" id="UP000824469">
    <property type="component" value="Unassembled WGS sequence"/>
</dbReference>
<organism evidence="1 2">
    <name type="scientific">Taxus chinensis</name>
    <name type="common">Chinese yew</name>
    <name type="synonym">Taxus wallichiana var. chinensis</name>
    <dbReference type="NCBI Taxonomy" id="29808"/>
    <lineage>
        <taxon>Eukaryota</taxon>
        <taxon>Viridiplantae</taxon>
        <taxon>Streptophyta</taxon>
        <taxon>Embryophyta</taxon>
        <taxon>Tracheophyta</taxon>
        <taxon>Spermatophyta</taxon>
        <taxon>Pinopsida</taxon>
        <taxon>Pinidae</taxon>
        <taxon>Conifers II</taxon>
        <taxon>Cupressales</taxon>
        <taxon>Taxaceae</taxon>
        <taxon>Taxus</taxon>
    </lineage>
</organism>
<protein>
    <submittedName>
        <fullName evidence="1">Uncharacterized protein</fullName>
    </submittedName>
</protein>
<comment type="caution">
    <text evidence="1">The sequence shown here is derived from an EMBL/GenBank/DDBJ whole genome shotgun (WGS) entry which is preliminary data.</text>
</comment>
<accession>A0AA38FE88</accession>
<gene>
    <name evidence="1" type="ORF">KI387_030209</name>
</gene>